<dbReference type="PANTHER" id="PTHR34606:SF16">
    <property type="entry name" value="BON DOMAIN-CONTAINING PROTEIN"/>
    <property type="match status" value="1"/>
</dbReference>
<dbReference type="InterPro" id="IPR051686">
    <property type="entry name" value="Lipoprotein_DolP"/>
</dbReference>
<dbReference type="InterPro" id="IPR014004">
    <property type="entry name" value="Transpt-assoc_nodulatn_dom_bac"/>
</dbReference>
<organism evidence="3 4">
    <name type="scientific">Acidovorax lacteus</name>
    <dbReference type="NCBI Taxonomy" id="1924988"/>
    <lineage>
        <taxon>Bacteria</taxon>
        <taxon>Pseudomonadati</taxon>
        <taxon>Pseudomonadota</taxon>
        <taxon>Betaproteobacteria</taxon>
        <taxon>Burkholderiales</taxon>
        <taxon>Comamonadaceae</taxon>
        <taxon>Acidovorax</taxon>
    </lineage>
</organism>
<dbReference type="RefSeq" id="WP_345062870.1">
    <property type="nucleotide sequence ID" value="NZ_BAABEX010000009.1"/>
</dbReference>
<sequence>MKPLRIATTAVLLGLTVLASTGCSVARQQQTVGAYVDDAGITTAIKARMAEDRTVAATSISVETLNGTVQLSGFAKSQAEKNQAEAIARNTRGVRDVRNSIVVRP</sequence>
<accession>A0ABP8L6T7</accession>
<keyword evidence="1" id="KW-0732">Signal</keyword>
<evidence type="ECO:0000259" key="2">
    <source>
        <dbReference type="PROSITE" id="PS50914"/>
    </source>
</evidence>
<dbReference type="PANTHER" id="PTHR34606">
    <property type="entry name" value="BON DOMAIN-CONTAINING PROTEIN"/>
    <property type="match status" value="1"/>
</dbReference>
<evidence type="ECO:0000313" key="4">
    <source>
        <dbReference type="Proteomes" id="UP001501788"/>
    </source>
</evidence>
<protein>
    <submittedName>
        <fullName evidence="3">BON domain-containing protein</fullName>
    </submittedName>
</protein>
<reference evidence="4" key="1">
    <citation type="journal article" date="2019" name="Int. J. Syst. Evol. Microbiol.">
        <title>The Global Catalogue of Microorganisms (GCM) 10K type strain sequencing project: providing services to taxonomists for standard genome sequencing and annotation.</title>
        <authorList>
            <consortium name="The Broad Institute Genomics Platform"/>
            <consortium name="The Broad Institute Genome Sequencing Center for Infectious Disease"/>
            <person name="Wu L."/>
            <person name="Ma J."/>
        </authorList>
    </citation>
    <scope>NUCLEOTIDE SEQUENCE [LARGE SCALE GENOMIC DNA]</scope>
    <source>
        <strain evidence="4">JCM 31890</strain>
    </source>
</reference>
<dbReference type="EMBL" id="BAABEX010000009">
    <property type="protein sequence ID" value="GAA4423259.1"/>
    <property type="molecule type" value="Genomic_DNA"/>
</dbReference>
<feature type="chain" id="PRO_5045864806" evidence="1">
    <location>
        <begin position="20"/>
        <end position="105"/>
    </location>
</feature>
<gene>
    <name evidence="3" type="ORF">GCM10023090_15270</name>
</gene>
<dbReference type="Proteomes" id="UP001501788">
    <property type="component" value="Unassembled WGS sequence"/>
</dbReference>
<evidence type="ECO:0000256" key="1">
    <source>
        <dbReference type="SAM" id="SignalP"/>
    </source>
</evidence>
<dbReference type="PROSITE" id="PS51257">
    <property type="entry name" value="PROKAR_LIPOPROTEIN"/>
    <property type="match status" value="1"/>
</dbReference>
<dbReference type="Pfam" id="PF04972">
    <property type="entry name" value="BON"/>
    <property type="match status" value="1"/>
</dbReference>
<feature type="domain" description="BON" evidence="2">
    <location>
        <begin position="37"/>
        <end position="105"/>
    </location>
</feature>
<keyword evidence="4" id="KW-1185">Reference proteome</keyword>
<dbReference type="InterPro" id="IPR007055">
    <property type="entry name" value="BON_dom"/>
</dbReference>
<proteinExistence type="predicted"/>
<name>A0ABP8L6T7_9BURK</name>
<dbReference type="Gene3D" id="3.30.1340.30">
    <property type="match status" value="1"/>
</dbReference>
<feature type="signal peptide" evidence="1">
    <location>
        <begin position="1"/>
        <end position="19"/>
    </location>
</feature>
<evidence type="ECO:0000313" key="3">
    <source>
        <dbReference type="EMBL" id="GAA4423259.1"/>
    </source>
</evidence>
<dbReference type="SMART" id="SM00749">
    <property type="entry name" value="BON"/>
    <property type="match status" value="1"/>
</dbReference>
<comment type="caution">
    <text evidence="3">The sequence shown here is derived from an EMBL/GenBank/DDBJ whole genome shotgun (WGS) entry which is preliminary data.</text>
</comment>
<dbReference type="PROSITE" id="PS50914">
    <property type="entry name" value="BON"/>
    <property type="match status" value="1"/>
</dbReference>